<dbReference type="GO" id="GO:0031992">
    <property type="term" value="F:energy transducer activity"/>
    <property type="evidence" value="ECO:0007669"/>
    <property type="project" value="TreeGrafter"/>
</dbReference>
<keyword evidence="9" id="KW-0472">Membrane</keyword>
<keyword evidence="3" id="KW-0813">Transport</keyword>
<name>A0A1H3YND1_9BACT</name>
<keyword evidence="8" id="KW-1133">Transmembrane helix</keyword>
<dbReference type="EMBL" id="FNQN01000003">
    <property type="protein sequence ID" value="SEA12701.1"/>
    <property type="molecule type" value="Genomic_DNA"/>
</dbReference>
<feature type="domain" description="TonB C-terminal" evidence="11">
    <location>
        <begin position="213"/>
        <end position="305"/>
    </location>
</feature>
<evidence type="ECO:0000256" key="7">
    <source>
        <dbReference type="ARBA" id="ARBA00022927"/>
    </source>
</evidence>
<evidence type="ECO:0000256" key="10">
    <source>
        <dbReference type="SAM" id="MobiDB-lite"/>
    </source>
</evidence>
<dbReference type="NCBIfam" id="TIGR01352">
    <property type="entry name" value="tonB_Cterm"/>
    <property type="match status" value="1"/>
</dbReference>
<feature type="region of interest" description="Disordered" evidence="10">
    <location>
        <begin position="53"/>
        <end position="86"/>
    </location>
</feature>
<dbReference type="Proteomes" id="UP000199409">
    <property type="component" value="Unassembled WGS sequence"/>
</dbReference>
<dbReference type="InterPro" id="IPR051045">
    <property type="entry name" value="TonB-dependent_transducer"/>
</dbReference>
<dbReference type="InterPro" id="IPR037682">
    <property type="entry name" value="TonB_C"/>
</dbReference>
<organism evidence="12 13">
    <name type="scientific">Desulfuromusa kysingii</name>
    <dbReference type="NCBI Taxonomy" id="37625"/>
    <lineage>
        <taxon>Bacteria</taxon>
        <taxon>Pseudomonadati</taxon>
        <taxon>Thermodesulfobacteriota</taxon>
        <taxon>Desulfuromonadia</taxon>
        <taxon>Desulfuromonadales</taxon>
        <taxon>Geopsychrobacteraceae</taxon>
        <taxon>Desulfuromusa</taxon>
    </lineage>
</organism>
<evidence type="ECO:0000256" key="3">
    <source>
        <dbReference type="ARBA" id="ARBA00022448"/>
    </source>
</evidence>
<comment type="similarity">
    <text evidence="2">Belongs to the TonB family.</text>
</comment>
<evidence type="ECO:0000256" key="1">
    <source>
        <dbReference type="ARBA" id="ARBA00004383"/>
    </source>
</evidence>
<keyword evidence="13" id="KW-1185">Reference proteome</keyword>
<dbReference type="Gene3D" id="3.30.1150.10">
    <property type="match status" value="1"/>
</dbReference>
<accession>A0A1H3YND1</accession>
<evidence type="ECO:0000256" key="9">
    <source>
        <dbReference type="ARBA" id="ARBA00023136"/>
    </source>
</evidence>
<dbReference type="SUPFAM" id="SSF74653">
    <property type="entry name" value="TolA/TonB C-terminal domain"/>
    <property type="match status" value="1"/>
</dbReference>
<feature type="region of interest" description="Disordered" evidence="10">
    <location>
        <begin position="169"/>
        <end position="206"/>
    </location>
</feature>
<reference evidence="12 13" key="1">
    <citation type="submission" date="2016-10" db="EMBL/GenBank/DDBJ databases">
        <authorList>
            <person name="de Groot N.N."/>
        </authorList>
    </citation>
    <scope>NUCLEOTIDE SEQUENCE [LARGE SCALE GENOMIC DNA]</scope>
    <source>
        <strain evidence="12 13">DSM 7343</strain>
    </source>
</reference>
<comment type="subcellular location">
    <subcellularLocation>
        <location evidence="1">Cell inner membrane</location>
        <topology evidence="1">Single-pass membrane protein</topology>
        <orientation evidence="1">Periplasmic side</orientation>
    </subcellularLocation>
</comment>
<evidence type="ECO:0000256" key="4">
    <source>
        <dbReference type="ARBA" id="ARBA00022475"/>
    </source>
</evidence>
<gene>
    <name evidence="12" type="ORF">SAMN05660420_01300</name>
</gene>
<dbReference type="PROSITE" id="PS52015">
    <property type="entry name" value="TONB_CTD"/>
    <property type="match status" value="1"/>
</dbReference>
<proteinExistence type="inferred from homology"/>
<evidence type="ECO:0000259" key="11">
    <source>
        <dbReference type="PROSITE" id="PS52015"/>
    </source>
</evidence>
<dbReference type="Pfam" id="PF03544">
    <property type="entry name" value="TonB_C"/>
    <property type="match status" value="1"/>
</dbReference>
<dbReference type="PANTHER" id="PTHR33446:SF2">
    <property type="entry name" value="PROTEIN TONB"/>
    <property type="match status" value="1"/>
</dbReference>
<evidence type="ECO:0000313" key="13">
    <source>
        <dbReference type="Proteomes" id="UP000199409"/>
    </source>
</evidence>
<evidence type="ECO:0000313" key="12">
    <source>
        <dbReference type="EMBL" id="SEA12701.1"/>
    </source>
</evidence>
<evidence type="ECO:0000256" key="2">
    <source>
        <dbReference type="ARBA" id="ARBA00006555"/>
    </source>
</evidence>
<keyword evidence="6" id="KW-0812">Transmembrane</keyword>
<evidence type="ECO:0000256" key="5">
    <source>
        <dbReference type="ARBA" id="ARBA00022519"/>
    </source>
</evidence>
<dbReference type="GO" id="GO:0055085">
    <property type="term" value="P:transmembrane transport"/>
    <property type="evidence" value="ECO:0007669"/>
    <property type="project" value="InterPro"/>
</dbReference>
<keyword evidence="5" id="KW-0997">Cell inner membrane</keyword>
<keyword evidence="4" id="KW-1003">Cell membrane</keyword>
<dbReference type="OrthoDB" id="15637at2"/>
<dbReference type="GO" id="GO:0015031">
    <property type="term" value="P:protein transport"/>
    <property type="evidence" value="ECO:0007669"/>
    <property type="project" value="UniProtKB-KW"/>
</dbReference>
<dbReference type="STRING" id="37625.SAMN05660420_01300"/>
<feature type="compositionally biased region" description="Polar residues" evidence="10">
    <location>
        <begin position="59"/>
        <end position="70"/>
    </location>
</feature>
<protein>
    <submittedName>
        <fullName evidence="12">TonB family C-terminal domain-containing protein</fullName>
    </submittedName>
</protein>
<dbReference type="GO" id="GO:0098797">
    <property type="term" value="C:plasma membrane protein complex"/>
    <property type="evidence" value="ECO:0007669"/>
    <property type="project" value="TreeGrafter"/>
</dbReference>
<evidence type="ECO:0000256" key="6">
    <source>
        <dbReference type="ARBA" id="ARBA00022692"/>
    </source>
</evidence>
<dbReference type="AlphaFoldDB" id="A0A1H3YND1"/>
<dbReference type="PANTHER" id="PTHR33446">
    <property type="entry name" value="PROTEIN TONB-RELATED"/>
    <property type="match status" value="1"/>
</dbReference>
<evidence type="ECO:0000256" key="8">
    <source>
        <dbReference type="ARBA" id="ARBA00022989"/>
    </source>
</evidence>
<sequence>MNISVHMILFLSFSFALHLLLFPFDFMRGITSPDSRAMGVTYISRSLDSVRPQLAAEGQSGQTASRSPQNLPRVEPMVPQKTQNNSAVPVVERKTVMQLPKSKRSFLPPKTTPDTVVELPLDAIEKETIDFDPIEYKTAPLIAEQNFEDPQPVPPAGAVAQPLQPQSAVLESSLTTDTASSEGISNSGETSTDSQNLSSGTKDLNQSQVSQGFTDALPHYEDNPPPRYPDVAKLRGWEGTVVFKATILENGRVERLKIMTSSGYRSLDSAARKAISRWTFTPATTFGVAVESVVEIPISFSLKDL</sequence>
<dbReference type="InterPro" id="IPR006260">
    <property type="entry name" value="TonB/TolA_C"/>
</dbReference>
<keyword evidence="7" id="KW-0653">Protein transport</keyword>